<reference evidence="1" key="1">
    <citation type="submission" date="2021-08" db="EMBL/GenBank/DDBJ databases">
        <title>The first chromosome-level gecko genome reveals the dynamic sex chromosomes of Neotropical dwarf geckos (Sphaerodactylidae: Sphaerodactylus).</title>
        <authorList>
            <person name="Pinto B.J."/>
            <person name="Keating S.E."/>
            <person name="Gamble T."/>
        </authorList>
    </citation>
    <scope>NUCLEOTIDE SEQUENCE</scope>
    <source>
        <strain evidence="1">TG3544</strain>
    </source>
</reference>
<comment type="caution">
    <text evidence="1">The sequence shown here is derived from an EMBL/GenBank/DDBJ whole genome shotgun (WGS) entry which is preliminary data.</text>
</comment>
<evidence type="ECO:0000313" key="2">
    <source>
        <dbReference type="Proteomes" id="UP000827872"/>
    </source>
</evidence>
<dbReference type="Proteomes" id="UP000827872">
    <property type="component" value="Linkage Group LG06"/>
</dbReference>
<gene>
    <name evidence="1" type="ORF">K3G42_012202</name>
</gene>
<name>A0ACB8FMR6_9SAUR</name>
<dbReference type="EMBL" id="CM037619">
    <property type="protein sequence ID" value="KAH8006728.1"/>
    <property type="molecule type" value="Genomic_DNA"/>
</dbReference>
<evidence type="ECO:0000313" key="1">
    <source>
        <dbReference type="EMBL" id="KAH8006728.1"/>
    </source>
</evidence>
<proteinExistence type="predicted"/>
<protein>
    <submittedName>
        <fullName evidence="1">Uncharacterized protein</fullName>
    </submittedName>
</protein>
<accession>A0ACB8FMR6</accession>
<keyword evidence="2" id="KW-1185">Reference proteome</keyword>
<sequence>MSPIQMTARIFLSNVRILRWRKLPYFGRKGGNLEPARFLPQGWVRSKALAKITLVSWGTEGLFGGVRCEGGPYKGACVEVGIHINNGGPLSTFLRHIAAAVSLTIRVCLLLLKFGPLLWLYPLTYLSSGFASFWFHLLLKATESSGPTYIKLGQWASTRRDLFSEEFCTKFSKLHIKVTPHPWAYTHHSLCSAFGKDWDQIFHFESQEPIGSGCVAQVYKAYVDISALGEPLRKDLSKDLAGDSALKAWQVSGLRGLFRWLWKEKHEEASTADGAHYLLQDNGQHGNDNGSKHSQEQMSRYPSMLSPSSKRNQLVPVAIKVLHPGLVHQVEMDLFLMKVTSRFIELFPGLKWLSPTEIVEEFEKLMTQQIDLRHEARNLERFRRNFRDEDSVKFPIPLHPFVTRSILVETFEAAEPVSQFLRPEVKMALRKTLAKMGIDMLLKMVFVDNFVHADLHPGNILVQGAESFSDNLKVSTNTVDLFDTLILEVQPSRSPLRLVLLDAGIIAELQSGDLQNLRAVFTAVVLGQGERVAELILHHARANQCKDVERFKAEMAALVMNARHNTIALGKFQVASLLSSVFKLLMTHKVKLESNFASVIFAIMVLEGLGRSLDPDLDILKAAKPLLVESPSSLLQ</sequence>
<organism evidence="1 2">
    <name type="scientific">Sphaerodactylus townsendi</name>
    <dbReference type="NCBI Taxonomy" id="933632"/>
    <lineage>
        <taxon>Eukaryota</taxon>
        <taxon>Metazoa</taxon>
        <taxon>Chordata</taxon>
        <taxon>Craniata</taxon>
        <taxon>Vertebrata</taxon>
        <taxon>Euteleostomi</taxon>
        <taxon>Lepidosauria</taxon>
        <taxon>Squamata</taxon>
        <taxon>Bifurcata</taxon>
        <taxon>Gekkota</taxon>
        <taxon>Sphaerodactylidae</taxon>
        <taxon>Sphaerodactylus</taxon>
    </lineage>
</organism>